<accession>A0A4Z1JWJ0</accession>
<proteinExistence type="predicted"/>
<gene>
    <name evidence="1" type="ORF">BELL_0203g00080</name>
</gene>
<comment type="caution">
    <text evidence="1">The sequence shown here is derived from an EMBL/GenBank/DDBJ whole genome shotgun (WGS) entry which is preliminary data.</text>
</comment>
<protein>
    <submittedName>
        <fullName evidence="1">Uncharacterized protein</fullName>
    </submittedName>
</protein>
<organism evidence="1 2">
    <name type="scientific">Botrytis elliptica</name>
    <dbReference type="NCBI Taxonomy" id="278938"/>
    <lineage>
        <taxon>Eukaryota</taxon>
        <taxon>Fungi</taxon>
        <taxon>Dikarya</taxon>
        <taxon>Ascomycota</taxon>
        <taxon>Pezizomycotina</taxon>
        <taxon>Leotiomycetes</taxon>
        <taxon>Helotiales</taxon>
        <taxon>Sclerotiniaceae</taxon>
        <taxon>Botrytis</taxon>
    </lineage>
</organism>
<evidence type="ECO:0000313" key="2">
    <source>
        <dbReference type="Proteomes" id="UP000297229"/>
    </source>
</evidence>
<reference evidence="1 2" key="1">
    <citation type="submission" date="2017-12" db="EMBL/GenBank/DDBJ databases">
        <title>Comparative genomics of Botrytis spp.</title>
        <authorList>
            <person name="Valero-Jimenez C.A."/>
            <person name="Tapia P."/>
            <person name="Veloso J."/>
            <person name="Silva-Moreno E."/>
            <person name="Staats M."/>
            <person name="Valdes J.H."/>
            <person name="Van Kan J.A.L."/>
        </authorList>
    </citation>
    <scope>NUCLEOTIDE SEQUENCE [LARGE SCALE GENOMIC DNA]</scope>
    <source>
        <strain evidence="1 2">Be9601</strain>
    </source>
</reference>
<dbReference type="Proteomes" id="UP000297229">
    <property type="component" value="Unassembled WGS sequence"/>
</dbReference>
<sequence length="74" mass="7955">MKTAIRGLSKIVLDGLQAANSIISTAFILATGTISEAYTFTCNKAGDAQAGIKEARKHGEFESLESLIRRLQID</sequence>
<dbReference type="EMBL" id="PQXM01000202">
    <property type="protein sequence ID" value="TGO75612.1"/>
    <property type="molecule type" value="Genomic_DNA"/>
</dbReference>
<keyword evidence="2" id="KW-1185">Reference proteome</keyword>
<name>A0A4Z1JWJ0_9HELO</name>
<dbReference type="AlphaFoldDB" id="A0A4Z1JWJ0"/>
<evidence type="ECO:0000313" key="1">
    <source>
        <dbReference type="EMBL" id="TGO75612.1"/>
    </source>
</evidence>